<dbReference type="AlphaFoldDB" id="A0A288VJ48"/>
<evidence type="ECO:0000256" key="4">
    <source>
        <dbReference type="ARBA" id="ARBA00019905"/>
    </source>
</evidence>
<dbReference type="PRINTS" id="PR00744">
    <property type="entry name" value="GLHYDRLASE37"/>
</dbReference>
<dbReference type="PROSITE" id="PS00927">
    <property type="entry name" value="TREHALASE_1"/>
    <property type="match status" value="1"/>
</dbReference>
<protein>
    <recommendedName>
        <fullName evidence="4 7">Trehalase</fullName>
        <ecNumber evidence="3 7">3.2.1.28</ecNumber>
    </recommendedName>
    <alternativeName>
        <fullName evidence="7">Alpha-trehalose glucohydrolase</fullName>
    </alternativeName>
</protein>
<evidence type="ECO:0000256" key="5">
    <source>
        <dbReference type="ARBA" id="ARBA00022801"/>
    </source>
</evidence>
<evidence type="ECO:0000256" key="8">
    <source>
        <dbReference type="SAM" id="SignalP"/>
    </source>
</evidence>
<dbReference type="Pfam" id="PF01204">
    <property type="entry name" value="Trehalase"/>
    <property type="match status" value="1"/>
</dbReference>
<evidence type="ECO:0000256" key="1">
    <source>
        <dbReference type="ARBA" id="ARBA00001576"/>
    </source>
</evidence>
<dbReference type="EMBL" id="KY400005">
    <property type="protein sequence ID" value="AQY15497.1"/>
    <property type="molecule type" value="mRNA"/>
</dbReference>
<evidence type="ECO:0000313" key="9">
    <source>
        <dbReference type="EMBL" id="AQY15496.1"/>
    </source>
</evidence>
<organism evidence="9">
    <name type="scientific">Gampsocleis gratiosa</name>
    <name type="common">Chinese bush-cricket</name>
    <dbReference type="NCBI Taxonomy" id="420844"/>
    <lineage>
        <taxon>Eukaryota</taxon>
        <taxon>Metazoa</taxon>
        <taxon>Ecdysozoa</taxon>
        <taxon>Arthropoda</taxon>
        <taxon>Hexapoda</taxon>
        <taxon>Insecta</taxon>
        <taxon>Pterygota</taxon>
        <taxon>Neoptera</taxon>
        <taxon>Polyneoptera</taxon>
        <taxon>Orthoptera</taxon>
        <taxon>Ensifera</taxon>
        <taxon>Tettigoniidea</taxon>
        <taxon>Tettigonioidea</taxon>
        <taxon>Tettigoniidae</taxon>
        <taxon>Tettigoniinae</taxon>
        <taxon>Gampsocleis</taxon>
    </lineage>
</organism>
<dbReference type="InterPro" id="IPR008928">
    <property type="entry name" value="6-hairpin_glycosidase_sf"/>
</dbReference>
<reference evidence="9" key="2">
    <citation type="journal article" date="2017" name="Zhongguo Sheng Wu Hua Xue Yu Fen Zi Sheng Wu Xue Bao">
        <title>Characterization of cDNAs Encoding Soluble and Membrane-bound-like Trehalases from Gampsocleis Gratiosa and Expression in vivo.</title>
        <authorList>
            <person name="Qian L.-Y."/>
            <person name="Dong Z.-H."/>
            <person name="Han Y.-L."/>
            <person name="Chang Y.-L."/>
            <person name="Zhou Z.-J."/>
        </authorList>
    </citation>
    <scope>NUCLEOTIDE SEQUENCE</scope>
</reference>
<feature type="chain" id="PRO_5015077699" description="Trehalase" evidence="8">
    <location>
        <begin position="20"/>
        <end position="602"/>
    </location>
</feature>
<dbReference type="EMBL" id="KY400006">
    <property type="protein sequence ID" value="AQY15498.1"/>
    <property type="molecule type" value="mRNA"/>
</dbReference>
<dbReference type="Gene3D" id="1.50.10.10">
    <property type="match status" value="1"/>
</dbReference>
<dbReference type="PANTHER" id="PTHR23403">
    <property type="entry name" value="TREHALASE"/>
    <property type="match status" value="1"/>
</dbReference>
<accession>A0A288VJ48</accession>
<keyword evidence="6 7" id="KW-0326">Glycosidase</keyword>
<evidence type="ECO:0000256" key="3">
    <source>
        <dbReference type="ARBA" id="ARBA00012757"/>
    </source>
</evidence>
<dbReference type="SUPFAM" id="SSF48208">
    <property type="entry name" value="Six-hairpin glycosidases"/>
    <property type="match status" value="1"/>
</dbReference>
<dbReference type="GO" id="GO:0005993">
    <property type="term" value="P:trehalose catabolic process"/>
    <property type="evidence" value="ECO:0007669"/>
    <property type="project" value="TreeGrafter"/>
</dbReference>
<keyword evidence="8" id="KW-0732">Signal</keyword>
<comment type="similarity">
    <text evidence="2 7">Belongs to the glycosyl hydrolase 37 family.</text>
</comment>
<dbReference type="EC" id="3.2.1.28" evidence="3 7"/>
<evidence type="ECO:0000256" key="2">
    <source>
        <dbReference type="ARBA" id="ARBA00005615"/>
    </source>
</evidence>
<dbReference type="PROSITE" id="PS00928">
    <property type="entry name" value="TREHALASE_2"/>
    <property type="match status" value="1"/>
</dbReference>
<evidence type="ECO:0000256" key="6">
    <source>
        <dbReference type="ARBA" id="ARBA00023295"/>
    </source>
</evidence>
<dbReference type="GO" id="GO:0004555">
    <property type="term" value="F:alpha,alpha-trehalase activity"/>
    <property type="evidence" value="ECO:0007669"/>
    <property type="project" value="UniProtKB-EC"/>
</dbReference>
<feature type="signal peptide" evidence="8">
    <location>
        <begin position="1"/>
        <end position="19"/>
    </location>
</feature>
<sequence>MDVLKFVAVLMTVLGLAYGENLPPTCDSEIYCYGPLLHTVQMAQVYPDSKTFVDMKMKQPPNQTMQAFLEMMNRTLENPSVEEIKHFIEENFDPEGSEFEYWDPLDWTPKPRFLEKIMDPEYKVWAEKLHDLWKSLGRKMKDAVKDHQELYSIIYVPHPVIVPGGRFREFYYWDSYIVRGLLLSGMTSTVRGMLENFLLIVDRFGFIPNGGRVYYAKRSQPPLLIPMIDSYVAHTHDTAFIEHNIDTMEKEFQHWIVNHTVTITKEGKKYVLARYKDQSVGPRPESYREDYESAAVFRTDEEKENYFSELKTAAESGWDFSSRWFVLNSTNKGNITNMKVTSIIPVDLNAIIYWNAQILSEYFKMLGNIPKSTEYRNIAEQWLDAVTRLLWHDEVGAWLDYDMSNDMKRDYFYPSNIAPLWTGCYHAERKDQYIGRILKYLERSRIMINLGGIPTTLEHSGEQWDYPNAWPPLQYIMIEGLDATGDPWAQELAYMIAEKWVRSNYKAYNETEAMYEKYDATVLGGHGGGGEYETQLGFGWTNGVIMELLDKYGGNLTVKDRFEMEPLTGSISALAVANSATGSQILTALLALAATLAAGSIG</sequence>
<dbReference type="InterPro" id="IPR018232">
    <property type="entry name" value="Glyco_hydro_37_CS"/>
</dbReference>
<dbReference type="PANTHER" id="PTHR23403:SF1">
    <property type="entry name" value="TREHALASE"/>
    <property type="match status" value="1"/>
</dbReference>
<name>A0A288VJ48_GAMGR</name>
<dbReference type="EMBL" id="KY400004">
    <property type="protein sequence ID" value="AQY15496.1"/>
    <property type="molecule type" value="mRNA"/>
</dbReference>
<evidence type="ECO:0000256" key="7">
    <source>
        <dbReference type="RuleBase" id="RU361180"/>
    </source>
</evidence>
<reference evidence="9" key="1">
    <citation type="submission" date="2016-12" db="EMBL/GenBank/DDBJ databases">
        <authorList>
            <person name="Song W.-J."/>
            <person name="Kurnit D.M."/>
        </authorList>
    </citation>
    <scope>NUCLEOTIDE SEQUENCE</scope>
</reference>
<keyword evidence="5 7" id="KW-0378">Hydrolase</keyword>
<dbReference type="InterPro" id="IPR001661">
    <property type="entry name" value="Glyco_hydro_37"/>
</dbReference>
<dbReference type="InterPro" id="IPR012341">
    <property type="entry name" value="6hp_glycosidase-like_sf"/>
</dbReference>
<comment type="catalytic activity">
    <reaction evidence="1 7">
        <text>alpha,alpha-trehalose + H2O = alpha-D-glucose + beta-D-glucose</text>
        <dbReference type="Rhea" id="RHEA:32675"/>
        <dbReference type="ChEBI" id="CHEBI:15377"/>
        <dbReference type="ChEBI" id="CHEBI:15903"/>
        <dbReference type="ChEBI" id="CHEBI:16551"/>
        <dbReference type="ChEBI" id="CHEBI:17925"/>
        <dbReference type="EC" id="3.2.1.28"/>
    </reaction>
</comment>
<proteinExistence type="evidence at transcript level"/>